<comment type="caution">
    <text evidence="1">The sequence shown here is derived from an EMBL/GenBank/DDBJ whole genome shotgun (WGS) entry which is preliminary data.</text>
</comment>
<sequence length="368" mass="39837">MIAYNFHTASNGASGRANVGQGKSVSPISSLRPYAGPAYRARQAPAGEQQLVAHLGATLGTLFPHTFLVAYYVALKTNPLVVLTGLEGAGKAALATGLAAALVGSESGQFVTIGSDSWTRRSSQSTYYRDIHERFGASRFIETLHEAAAPESAGKLYMILLKGLSVEELDLYANRLLWVGPHGERRLALPGKAPHEQPILPPNCFITATLHLPQADQHSLQEVLLHTGQIAFSPSLQAGATLPSLPPPPVGFQRTMLASVGHDAALASARLDEILGRRGRRDLGPSPEVARQLLAAGMALRPELREHILAYVANSFDQDGRGLFVPTDARRNAQIAYDAQITQRLLWRANNRRRSFQQRRTPLLVESV</sequence>
<protein>
    <recommendedName>
        <fullName evidence="3">DUF927 domain-containing protein</fullName>
    </recommendedName>
</protein>
<proteinExistence type="predicted"/>
<gene>
    <name evidence="1" type="ORF">EI684_21550</name>
</gene>
<organism evidence="1 2">
    <name type="scientific">Candidatus Viridilinea halotolerans</name>
    <dbReference type="NCBI Taxonomy" id="2491704"/>
    <lineage>
        <taxon>Bacteria</taxon>
        <taxon>Bacillati</taxon>
        <taxon>Chloroflexota</taxon>
        <taxon>Chloroflexia</taxon>
        <taxon>Chloroflexales</taxon>
        <taxon>Chloroflexineae</taxon>
        <taxon>Oscillochloridaceae</taxon>
        <taxon>Candidatus Viridilinea</taxon>
    </lineage>
</organism>
<dbReference type="EMBL" id="RSAS01000891">
    <property type="protein sequence ID" value="RRR66002.1"/>
    <property type="molecule type" value="Genomic_DNA"/>
</dbReference>
<dbReference type="AlphaFoldDB" id="A0A426TRD8"/>
<name>A0A426TRD8_9CHLR</name>
<evidence type="ECO:0000313" key="2">
    <source>
        <dbReference type="Proteomes" id="UP000280307"/>
    </source>
</evidence>
<dbReference type="Proteomes" id="UP000280307">
    <property type="component" value="Unassembled WGS sequence"/>
</dbReference>
<accession>A0A426TRD8</accession>
<evidence type="ECO:0008006" key="3">
    <source>
        <dbReference type="Google" id="ProtNLM"/>
    </source>
</evidence>
<reference evidence="1 2" key="1">
    <citation type="submission" date="2018-12" db="EMBL/GenBank/DDBJ databases">
        <title>Genome Sequence of Candidatus Viridilinea halotolerans isolated from saline sulfide-rich spring.</title>
        <authorList>
            <person name="Grouzdev D.S."/>
            <person name="Burganskaya E.I."/>
            <person name="Krutkina M.S."/>
            <person name="Sukhacheva M.V."/>
            <person name="Gorlenko V.M."/>
        </authorList>
    </citation>
    <scope>NUCLEOTIDE SEQUENCE [LARGE SCALE GENOMIC DNA]</scope>
    <source>
        <strain evidence="1">Chok-6</strain>
    </source>
</reference>
<evidence type="ECO:0000313" key="1">
    <source>
        <dbReference type="EMBL" id="RRR66002.1"/>
    </source>
</evidence>